<evidence type="ECO:0000313" key="1">
    <source>
        <dbReference type="EMBL" id="KAK4299969.1"/>
    </source>
</evidence>
<accession>A0AAE1P2T0</accession>
<dbReference type="EMBL" id="JAWZYT010003142">
    <property type="protein sequence ID" value="KAK4299969.1"/>
    <property type="molecule type" value="Genomic_DNA"/>
</dbReference>
<evidence type="ECO:0000313" key="2">
    <source>
        <dbReference type="EMBL" id="KAK4301419.1"/>
    </source>
</evidence>
<gene>
    <name evidence="2" type="ORF">Pmani_026434</name>
    <name evidence="1" type="ORF">Pmani_027796</name>
</gene>
<sequence>MSCEDPSTTRPLSLIALLATLRPSGHPALGLNLIFEEPGRLRYEEVDPIVASRWVGLIRDSVVLSSF</sequence>
<comment type="caution">
    <text evidence="1">The sequence shown here is derived from an EMBL/GenBank/DDBJ whole genome shotgun (WGS) entry which is preliminary data.</text>
</comment>
<evidence type="ECO:0000313" key="3">
    <source>
        <dbReference type="Proteomes" id="UP001292094"/>
    </source>
</evidence>
<protein>
    <submittedName>
        <fullName evidence="1">Uncharacterized protein</fullName>
    </submittedName>
</protein>
<keyword evidence="3" id="KW-1185">Reference proteome</keyword>
<dbReference type="Proteomes" id="UP001292094">
    <property type="component" value="Unassembled WGS sequence"/>
</dbReference>
<dbReference type="EMBL" id="JAWZYT010002870">
    <property type="protein sequence ID" value="KAK4301419.1"/>
    <property type="molecule type" value="Genomic_DNA"/>
</dbReference>
<organism evidence="1 3">
    <name type="scientific">Petrolisthes manimaculis</name>
    <dbReference type="NCBI Taxonomy" id="1843537"/>
    <lineage>
        <taxon>Eukaryota</taxon>
        <taxon>Metazoa</taxon>
        <taxon>Ecdysozoa</taxon>
        <taxon>Arthropoda</taxon>
        <taxon>Crustacea</taxon>
        <taxon>Multicrustacea</taxon>
        <taxon>Malacostraca</taxon>
        <taxon>Eumalacostraca</taxon>
        <taxon>Eucarida</taxon>
        <taxon>Decapoda</taxon>
        <taxon>Pleocyemata</taxon>
        <taxon>Anomura</taxon>
        <taxon>Galatheoidea</taxon>
        <taxon>Porcellanidae</taxon>
        <taxon>Petrolisthes</taxon>
    </lineage>
</organism>
<proteinExistence type="predicted"/>
<dbReference type="AlphaFoldDB" id="A0AAE1P2T0"/>
<reference evidence="1" key="1">
    <citation type="submission" date="2023-11" db="EMBL/GenBank/DDBJ databases">
        <title>Genome assemblies of two species of porcelain crab, Petrolisthes cinctipes and Petrolisthes manimaculis (Anomura: Porcellanidae).</title>
        <authorList>
            <person name="Angst P."/>
        </authorList>
    </citation>
    <scope>NUCLEOTIDE SEQUENCE</scope>
    <source>
        <strain evidence="1">PB745_02</strain>
        <tissue evidence="1">Gill</tissue>
    </source>
</reference>
<name>A0AAE1P2T0_9EUCA</name>